<evidence type="ECO:0000313" key="2">
    <source>
        <dbReference type="Proteomes" id="UP000485058"/>
    </source>
</evidence>
<sequence>MSCGICSGHAHVWRQPSDMQKMTCKRDFVFEDGACVNARLHTSSGFTPTRPDSGRAALGDRTTELWHSYYEARKRQLRGSKSRYGRRMFLLQGVLHGIK</sequence>
<evidence type="ECO:0000313" key="1">
    <source>
        <dbReference type="EMBL" id="GFH19046.1"/>
    </source>
</evidence>
<dbReference type="EMBL" id="BLLF01001398">
    <property type="protein sequence ID" value="GFH19046.1"/>
    <property type="molecule type" value="Genomic_DNA"/>
</dbReference>
<reference evidence="1 2" key="1">
    <citation type="submission" date="2020-02" db="EMBL/GenBank/DDBJ databases">
        <title>Draft genome sequence of Haematococcus lacustris strain NIES-144.</title>
        <authorList>
            <person name="Morimoto D."/>
            <person name="Nakagawa S."/>
            <person name="Yoshida T."/>
            <person name="Sawayama S."/>
        </authorList>
    </citation>
    <scope>NUCLEOTIDE SEQUENCE [LARGE SCALE GENOMIC DNA]</scope>
    <source>
        <strain evidence="1 2">NIES-144</strain>
    </source>
</reference>
<proteinExistence type="predicted"/>
<name>A0A699ZIY4_HAELA</name>
<gene>
    <name evidence="1" type="ORF">HaLaN_15933</name>
</gene>
<dbReference type="AlphaFoldDB" id="A0A699ZIY4"/>
<comment type="caution">
    <text evidence="1">The sequence shown here is derived from an EMBL/GenBank/DDBJ whole genome shotgun (WGS) entry which is preliminary data.</text>
</comment>
<dbReference type="Proteomes" id="UP000485058">
    <property type="component" value="Unassembled WGS sequence"/>
</dbReference>
<organism evidence="1 2">
    <name type="scientific">Haematococcus lacustris</name>
    <name type="common">Green alga</name>
    <name type="synonym">Haematococcus pluvialis</name>
    <dbReference type="NCBI Taxonomy" id="44745"/>
    <lineage>
        <taxon>Eukaryota</taxon>
        <taxon>Viridiplantae</taxon>
        <taxon>Chlorophyta</taxon>
        <taxon>core chlorophytes</taxon>
        <taxon>Chlorophyceae</taxon>
        <taxon>CS clade</taxon>
        <taxon>Chlamydomonadales</taxon>
        <taxon>Haematococcaceae</taxon>
        <taxon>Haematococcus</taxon>
    </lineage>
</organism>
<keyword evidence="2" id="KW-1185">Reference proteome</keyword>
<accession>A0A699ZIY4</accession>
<protein>
    <submittedName>
        <fullName evidence="1">Uncharacterized protein</fullName>
    </submittedName>
</protein>